<protein>
    <submittedName>
        <fullName evidence="2">Uncharacterized protein</fullName>
    </submittedName>
</protein>
<sequence>MRTEDHQIACIPPRAADKAQSAQCVMLMEWVLCHPHHPQLRWHQRSQPRIPLAPAASPRLG</sequence>
<evidence type="ECO:0000313" key="2">
    <source>
        <dbReference type="EMBL" id="KIK20757.1"/>
    </source>
</evidence>
<reference evidence="3" key="2">
    <citation type="submission" date="2015-01" db="EMBL/GenBank/DDBJ databases">
        <title>Evolutionary Origins and Diversification of the Mycorrhizal Mutualists.</title>
        <authorList>
            <consortium name="DOE Joint Genome Institute"/>
            <consortium name="Mycorrhizal Genomics Consortium"/>
            <person name="Kohler A."/>
            <person name="Kuo A."/>
            <person name="Nagy L.G."/>
            <person name="Floudas D."/>
            <person name="Copeland A."/>
            <person name="Barry K.W."/>
            <person name="Cichocki N."/>
            <person name="Veneault-Fourrey C."/>
            <person name="LaButti K."/>
            <person name="Lindquist E.A."/>
            <person name="Lipzen A."/>
            <person name="Lundell T."/>
            <person name="Morin E."/>
            <person name="Murat C."/>
            <person name="Riley R."/>
            <person name="Ohm R."/>
            <person name="Sun H."/>
            <person name="Tunlid A."/>
            <person name="Henrissat B."/>
            <person name="Grigoriev I.V."/>
            <person name="Hibbett D.S."/>
            <person name="Martin F."/>
        </authorList>
    </citation>
    <scope>NUCLEOTIDE SEQUENCE [LARGE SCALE GENOMIC DNA]</scope>
    <source>
        <strain evidence="3">441</strain>
    </source>
</reference>
<evidence type="ECO:0000256" key="1">
    <source>
        <dbReference type="SAM" id="MobiDB-lite"/>
    </source>
</evidence>
<reference evidence="2 3" key="1">
    <citation type="submission" date="2014-04" db="EMBL/GenBank/DDBJ databases">
        <authorList>
            <consortium name="DOE Joint Genome Institute"/>
            <person name="Kuo A."/>
            <person name="Kohler A."/>
            <person name="Costa M.D."/>
            <person name="Nagy L.G."/>
            <person name="Floudas D."/>
            <person name="Copeland A."/>
            <person name="Barry K.W."/>
            <person name="Cichocki N."/>
            <person name="Veneault-Fourrey C."/>
            <person name="LaButti K."/>
            <person name="Lindquist E.A."/>
            <person name="Lipzen A."/>
            <person name="Lundell T."/>
            <person name="Morin E."/>
            <person name="Murat C."/>
            <person name="Sun H."/>
            <person name="Tunlid A."/>
            <person name="Henrissat B."/>
            <person name="Grigoriev I.V."/>
            <person name="Hibbett D.S."/>
            <person name="Martin F."/>
            <person name="Nordberg H.P."/>
            <person name="Cantor M.N."/>
            <person name="Hua S.X."/>
        </authorList>
    </citation>
    <scope>NUCLEOTIDE SEQUENCE [LARGE SCALE GENOMIC DNA]</scope>
    <source>
        <strain evidence="2 3">441</strain>
    </source>
</reference>
<dbReference type="Proteomes" id="UP000054018">
    <property type="component" value="Unassembled WGS sequence"/>
</dbReference>
<organism evidence="2 3">
    <name type="scientific">Pisolithus microcarpus 441</name>
    <dbReference type="NCBI Taxonomy" id="765257"/>
    <lineage>
        <taxon>Eukaryota</taxon>
        <taxon>Fungi</taxon>
        <taxon>Dikarya</taxon>
        <taxon>Basidiomycota</taxon>
        <taxon>Agaricomycotina</taxon>
        <taxon>Agaricomycetes</taxon>
        <taxon>Agaricomycetidae</taxon>
        <taxon>Boletales</taxon>
        <taxon>Sclerodermatineae</taxon>
        <taxon>Pisolithaceae</taxon>
        <taxon>Pisolithus</taxon>
    </lineage>
</organism>
<accession>A0A0C9ZE69</accession>
<name>A0A0C9ZE69_9AGAM</name>
<dbReference type="EMBL" id="KN833759">
    <property type="protein sequence ID" value="KIK20757.1"/>
    <property type="molecule type" value="Genomic_DNA"/>
</dbReference>
<feature type="region of interest" description="Disordered" evidence="1">
    <location>
        <begin position="40"/>
        <end position="61"/>
    </location>
</feature>
<gene>
    <name evidence="2" type="ORF">PISMIDRAFT_572520</name>
</gene>
<keyword evidence="3" id="KW-1185">Reference proteome</keyword>
<dbReference type="AlphaFoldDB" id="A0A0C9ZE69"/>
<evidence type="ECO:0000313" key="3">
    <source>
        <dbReference type="Proteomes" id="UP000054018"/>
    </source>
</evidence>
<dbReference type="HOGENOM" id="CLU_2923582_0_0_1"/>
<proteinExistence type="predicted"/>